<dbReference type="AlphaFoldDB" id="B1YMZ4"/>
<name>B1YMZ4_BURA4</name>
<dbReference type="Proteomes" id="UP000001680">
    <property type="component" value="Chromosome 1"/>
</dbReference>
<dbReference type="KEGG" id="bac:BamMC406_1217"/>
<reference evidence="3" key="1">
    <citation type="submission" date="2008-04" db="EMBL/GenBank/DDBJ databases">
        <title>Complete sequence of chromosome 1 of Burkholderia ambifaria MC40-6.</title>
        <authorList>
            <person name="Copeland A."/>
            <person name="Lucas S."/>
            <person name="Lapidus A."/>
            <person name="Glavina del Rio T."/>
            <person name="Dalin E."/>
            <person name="Tice H."/>
            <person name="Pitluck S."/>
            <person name="Chain P."/>
            <person name="Malfatti S."/>
            <person name="Shin M."/>
            <person name="Vergez L."/>
            <person name="Lang D."/>
            <person name="Schmutz J."/>
            <person name="Larimer F."/>
            <person name="Land M."/>
            <person name="Hauser L."/>
            <person name="Kyrpides N."/>
            <person name="Lykidis A."/>
            <person name="Ramette A."/>
            <person name="Konstantinidis K."/>
            <person name="Tiedje J."/>
            <person name="Richardson P."/>
        </authorList>
    </citation>
    <scope>NUCLEOTIDE SEQUENCE [LARGE SCALE GENOMIC DNA]</scope>
    <source>
        <strain evidence="3">MC40-6</strain>
    </source>
</reference>
<dbReference type="HOGENOM" id="CLU_145883_0_0_4"/>
<keyword evidence="1" id="KW-0732">Signal</keyword>
<dbReference type="EMBL" id="CP001025">
    <property type="protein sequence ID" value="ACB63708.1"/>
    <property type="molecule type" value="Genomic_DNA"/>
</dbReference>
<evidence type="ECO:0000313" key="3">
    <source>
        <dbReference type="Proteomes" id="UP000001680"/>
    </source>
</evidence>
<evidence type="ECO:0000256" key="1">
    <source>
        <dbReference type="SAM" id="SignalP"/>
    </source>
</evidence>
<organism evidence="2 3">
    <name type="scientific">Burkholderia ambifaria (strain MC40-6)</name>
    <dbReference type="NCBI Taxonomy" id="398577"/>
    <lineage>
        <taxon>Bacteria</taxon>
        <taxon>Pseudomonadati</taxon>
        <taxon>Pseudomonadota</taxon>
        <taxon>Betaproteobacteria</taxon>
        <taxon>Burkholderiales</taxon>
        <taxon>Burkholderiaceae</taxon>
        <taxon>Burkholderia</taxon>
        <taxon>Burkholderia cepacia complex</taxon>
    </lineage>
</organism>
<feature type="chain" id="PRO_5002773840" evidence="1">
    <location>
        <begin position="45"/>
        <end position="150"/>
    </location>
</feature>
<evidence type="ECO:0000313" key="2">
    <source>
        <dbReference type="EMBL" id="ACB63708.1"/>
    </source>
</evidence>
<proteinExistence type="predicted"/>
<accession>B1YMZ4</accession>
<protein>
    <submittedName>
        <fullName evidence="2">Uncharacterized protein</fullName>
    </submittedName>
</protein>
<sequence length="150" mass="16171" precursor="true">MESENAMRTFTRLVVASPMCSFLHKLRVAPIALACCLASQPSIAEIVDWPELPKTCFVSQRPANVEDVRKGCAAFLIGGPERSVGMPLNVQIPEYAYHVDSASGKKTPVILLQAEEHSSIKAVGYREVGTSSIGAALLSEMQLLGTSKPR</sequence>
<gene>
    <name evidence="2" type="ordered locus">BamMC406_1217</name>
</gene>
<feature type="signal peptide" evidence="1">
    <location>
        <begin position="1"/>
        <end position="44"/>
    </location>
</feature>